<gene>
    <name evidence="1" type="ORF">SMIDD26_01611</name>
</gene>
<reference evidence="1" key="1">
    <citation type="submission" date="2016-01" db="EMBL/GenBank/DDBJ databases">
        <title>Highly variable Streptococcus oralis are common among viridans streptococci isolated from primates.</title>
        <authorList>
            <person name="Denapaite D."/>
            <person name="Rieger M."/>
            <person name="Koendgen S."/>
            <person name="Brueckner R."/>
            <person name="Ochigava I."/>
            <person name="Kappeler P."/>
            <person name="Maetz-Rensing K."/>
            <person name="Leendertz F."/>
            <person name="Hakenbeck R."/>
        </authorList>
    </citation>
    <scope>NUCLEOTIDE SEQUENCE [LARGE SCALE GENOMIC DNA]</scope>
    <source>
        <strain evidence="1">DD26</strain>
    </source>
</reference>
<name>A0A139PMC4_STRMT</name>
<proteinExistence type="predicted"/>
<dbReference type="EMBL" id="LQOD01000384">
    <property type="protein sequence ID" value="KXT91448.1"/>
    <property type="molecule type" value="Genomic_DNA"/>
</dbReference>
<sequence length="41" mass="4717">MILKDLFGMNSLVILREKIKLTCISLLMGMIIEEQSETFTI</sequence>
<comment type="caution">
    <text evidence="1">The sequence shown here is derived from an EMBL/GenBank/DDBJ whole genome shotgun (WGS) entry which is preliminary data.</text>
</comment>
<dbReference type="AlphaFoldDB" id="A0A139PMC4"/>
<dbReference type="Proteomes" id="UP000070458">
    <property type="component" value="Unassembled WGS sequence"/>
</dbReference>
<accession>A0A139PMC4</accession>
<protein>
    <submittedName>
        <fullName evidence="1">Uncharacterized protein</fullName>
    </submittedName>
</protein>
<evidence type="ECO:0000313" key="1">
    <source>
        <dbReference type="EMBL" id="KXT91448.1"/>
    </source>
</evidence>
<organism evidence="1">
    <name type="scientific">Streptococcus mitis</name>
    <dbReference type="NCBI Taxonomy" id="28037"/>
    <lineage>
        <taxon>Bacteria</taxon>
        <taxon>Bacillati</taxon>
        <taxon>Bacillota</taxon>
        <taxon>Bacilli</taxon>
        <taxon>Lactobacillales</taxon>
        <taxon>Streptococcaceae</taxon>
        <taxon>Streptococcus</taxon>
        <taxon>Streptococcus mitis group</taxon>
    </lineage>
</organism>